<dbReference type="InterPro" id="IPR036388">
    <property type="entry name" value="WH-like_DNA-bd_sf"/>
</dbReference>
<dbReference type="PROSITE" id="PS50090">
    <property type="entry name" value="MYB_LIKE"/>
    <property type="match status" value="1"/>
</dbReference>
<dbReference type="InterPro" id="IPR032451">
    <property type="entry name" value="SMARCC_C"/>
</dbReference>
<dbReference type="GO" id="GO:0008270">
    <property type="term" value="F:zinc ion binding"/>
    <property type="evidence" value="ECO:0007669"/>
    <property type="project" value="UniProtKB-KW"/>
</dbReference>
<evidence type="ECO:0000256" key="8">
    <source>
        <dbReference type="ARBA" id="ARBA00023242"/>
    </source>
</evidence>
<keyword evidence="5" id="KW-0805">Transcription regulation</keyword>
<evidence type="ECO:0000256" key="9">
    <source>
        <dbReference type="PROSITE-ProRule" id="PRU00228"/>
    </source>
</evidence>
<keyword evidence="17" id="KW-1185">Reference proteome</keyword>
<sequence length="891" mass="97403">MPASSSETRNRWRKRKPKAQQDDDVFDDEEEDDDIDHQHEIEVQNTNNSVIDPTYNNNSVELVSEIKERISEFPVVVRRAVTRPHSYVVNIVAIEKAAQSGESRQNGVVVLENVSYGQLQAVSALPVDCHALLSEERGEGSGSGSYVITPPQIFPGRGVVKCYGSASRIHVVPMHADWFSPNTVHRLERQVVPHFFSGKSAEHTPEKYMECRNCIVAKYMESPVKHLSVADCHGIVAGVSADDVTGIARFLDHWGVINYCAIPPKGEALKDGTYLYEDPNGDLCVPSVGLKSIDSLVQFDKPKCRLKAKDVYPELVRDCDDDSDFDSSIRELLSEIRCNCCSRPVSLAYYQSQKEIDILLCLDCFHEGRFVAGHSSLDFVKVSSMKDYGDLDGDTWTDQETLLLLEGMQLYNENWNQIAEHVGTKSKAQCILHFVRLPVDGAPLEKIELPGASGPSSSCTGEDRNKSCLILNGNLAGPSTENLDSDSNFPFENCGNPVMSLVAFLASAVGPRVAAACAHASLAALSKDDTLTASRNMTQMDGSTANNGCFFSYNNEIILSGKSKKGKNKRRKVTQKKGVSDDYRVAELQDGEEVNLRGTSVGGMPGKNGSPHGDVGNSHQLKGGCKFELVLILFHPSNISNMIFSDEKLGGQGPWVQHDAGGAPLSTESVRAAAKVGLAAAAIKSKLFADHEEREIQRLSANIVNHQLKRLELKLKQFTEAETLLMKECEQLERTRQRFAAERARMMTTQPGSVRVSRPMGVSGAGAAVVSNTGNSRQQVVSGPPQQNFISGYGNNQQQMHPQMSFMPQQGMYGFGPRLPLSAIHPSSSTPGMFNAAASSQPALSHSMLRPVSGTKSGLDLAGCLKCYSTSCLRLQFFRYALKSKVQLMAS</sequence>
<keyword evidence="7" id="KW-0804">Transcription</keyword>
<dbReference type="PROSITE" id="PS50135">
    <property type="entry name" value="ZF_ZZ_2"/>
    <property type="match status" value="1"/>
</dbReference>
<keyword evidence="3 9" id="KW-0863">Zinc-finger</keyword>
<dbReference type="InterPro" id="IPR009057">
    <property type="entry name" value="Homeodomain-like_sf"/>
</dbReference>
<feature type="domain" description="SWIRM" evidence="14">
    <location>
        <begin position="170"/>
        <end position="268"/>
    </location>
</feature>
<evidence type="ECO:0000313" key="17">
    <source>
        <dbReference type="Proteomes" id="UP001291623"/>
    </source>
</evidence>
<feature type="domain" description="Myb-like" evidence="12">
    <location>
        <begin position="388"/>
        <end position="438"/>
    </location>
</feature>
<dbReference type="FunFam" id="1.10.10.60:FF:000014">
    <property type="entry name" value="SWI/SNF complex subunit SMARCC2 isoform C"/>
    <property type="match status" value="1"/>
</dbReference>
<name>A0AAE1VDL7_9SOLA</name>
<dbReference type="InterPro" id="IPR007526">
    <property type="entry name" value="SWIRM"/>
</dbReference>
<feature type="compositionally biased region" description="Acidic residues" evidence="11">
    <location>
        <begin position="22"/>
        <end position="33"/>
    </location>
</feature>
<keyword evidence="6" id="KW-0238">DNA-binding</keyword>
<dbReference type="GO" id="GO:0005634">
    <property type="term" value="C:nucleus"/>
    <property type="evidence" value="ECO:0007669"/>
    <property type="project" value="UniProtKB-ARBA"/>
</dbReference>
<feature type="coiled-coil region" evidence="10">
    <location>
        <begin position="689"/>
        <end position="735"/>
    </location>
</feature>
<accession>A0AAE1VDL7</accession>
<evidence type="ECO:0000259" key="13">
    <source>
        <dbReference type="PROSITE" id="PS50135"/>
    </source>
</evidence>
<comment type="caution">
    <text evidence="16">The sequence shown here is derived from an EMBL/GenBank/DDBJ whole genome shotgun (WGS) entry which is preliminary data.</text>
</comment>
<dbReference type="PROSITE" id="PS50934">
    <property type="entry name" value="SWIRM"/>
    <property type="match status" value="1"/>
</dbReference>
<evidence type="ECO:0000256" key="10">
    <source>
        <dbReference type="SAM" id="Coils"/>
    </source>
</evidence>
<dbReference type="Pfam" id="PF00249">
    <property type="entry name" value="Myb_DNA-binding"/>
    <property type="match status" value="1"/>
</dbReference>
<dbReference type="Proteomes" id="UP001291623">
    <property type="component" value="Unassembled WGS sequence"/>
</dbReference>
<dbReference type="GO" id="GO:0000976">
    <property type="term" value="F:transcription cis-regulatory region binding"/>
    <property type="evidence" value="ECO:0007669"/>
    <property type="project" value="UniProtKB-ARBA"/>
</dbReference>
<keyword evidence="10" id="KW-0175">Coiled coil</keyword>
<evidence type="ECO:0000259" key="14">
    <source>
        <dbReference type="PROSITE" id="PS50934"/>
    </source>
</evidence>
<evidence type="ECO:0000313" key="16">
    <source>
        <dbReference type="EMBL" id="KAK4365888.1"/>
    </source>
</evidence>
<evidence type="ECO:0000256" key="3">
    <source>
        <dbReference type="ARBA" id="ARBA00022771"/>
    </source>
</evidence>
<evidence type="ECO:0000259" key="12">
    <source>
        <dbReference type="PROSITE" id="PS50090"/>
    </source>
</evidence>
<dbReference type="Pfam" id="PF04433">
    <property type="entry name" value="SWIRM"/>
    <property type="match status" value="1"/>
</dbReference>
<protein>
    <recommendedName>
        <fullName evidence="18">SWI/SNF complex subunit SWI3C</fullName>
    </recommendedName>
</protein>
<dbReference type="SUPFAM" id="SSF46689">
    <property type="entry name" value="Homeodomain-like"/>
    <property type="match status" value="2"/>
</dbReference>
<dbReference type="InterPro" id="IPR001005">
    <property type="entry name" value="SANT/Myb"/>
</dbReference>
<keyword evidence="4" id="KW-0862">Zinc</keyword>
<gene>
    <name evidence="16" type="ORF">RND71_013768</name>
</gene>
<reference evidence="16" key="1">
    <citation type="submission" date="2023-12" db="EMBL/GenBank/DDBJ databases">
        <title>Genome assembly of Anisodus tanguticus.</title>
        <authorList>
            <person name="Wang Y.-J."/>
        </authorList>
    </citation>
    <scope>NUCLEOTIDE SEQUENCE</scope>
    <source>
        <strain evidence="16">KB-2021</strain>
        <tissue evidence="16">Leaf</tissue>
    </source>
</reference>
<dbReference type="SMART" id="SM00717">
    <property type="entry name" value="SANT"/>
    <property type="match status" value="1"/>
</dbReference>
<dbReference type="GO" id="GO:0010597">
    <property type="term" value="P:green leaf volatile biosynthetic process"/>
    <property type="evidence" value="ECO:0007669"/>
    <property type="project" value="UniProtKB-ARBA"/>
</dbReference>
<dbReference type="Gene3D" id="1.10.10.60">
    <property type="entry name" value="Homeodomain-like"/>
    <property type="match status" value="1"/>
</dbReference>
<dbReference type="InterPro" id="IPR000433">
    <property type="entry name" value="Znf_ZZ"/>
</dbReference>
<keyword evidence="1" id="KW-0217">Developmental protein</keyword>
<feature type="domain" description="ZZ-type" evidence="13">
    <location>
        <begin position="333"/>
        <end position="387"/>
    </location>
</feature>
<dbReference type="Pfam" id="PF16495">
    <property type="entry name" value="SWIRM-assoc_1"/>
    <property type="match status" value="1"/>
</dbReference>
<proteinExistence type="predicted"/>
<evidence type="ECO:0000256" key="4">
    <source>
        <dbReference type="ARBA" id="ARBA00022833"/>
    </source>
</evidence>
<feature type="domain" description="SANT" evidence="15">
    <location>
        <begin position="391"/>
        <end position="442"/>
    </location>
</feature>
<keyword evidence="2" id="KW-0479">Metal-binding</keyword>
<evidence type="ECO:0000256" key="1">
    <source>
        <dbReference type="ARBA" id="ARBA00022473"/>
    </source>
</evidence>
<evidence type="ECO:0000259" key="15">
    <source>
        <dbReference type="PROSITE" id="PS51293"/>
    </source>
</evidence>
<evidence type="ECO:0008006" key="18">
    <source>
        <dbReference type="Google" id="ProtNLM"/>
    </source>
</evidence>
<feature type="region of interest" description="Disordered" evidence="11">
    <location>
        <begin position="1"/>
        <end position="33"/>
    </location>
</feature>
<evidence type="ECO:0000256" key="7">
    <source>
        <dbReference type="ARBA" id="ARBA00023163"/>
    </source>
</evidence>
<dbReference type="PANTHER" id="PTHR12802">
    <property type="entry name" value="SWI/SNF COMPLEX-RELATED"/>
    <property type="match status" value="1"/>
</dbReference>
<dbReference type="CDD" id="cd00167">
    <property type="entry name" value="SANT"/>
    <property type="match status" value="1"/>
</dbReference>
<evidence type="ECO:0000256" key="5">
    <source>
        <dbReference type="ARBA" id="ARBA00023015"/>
    </source>
</evidence>
<evidence type="ECO:0000256" key="11">
    <source>
        <dbReference type="SAM" id="MobiDB-lite"/>
    </source>
</evidence>
<dbReference type="AlphaFoldDB" id="A0AAE1VDL7"/>
<evidence type="ECO:0000256" key="6">
    <source>
        <dbReference type="ARBA" id="ARBA00023125"/>
    </source>
</evidence>
<dbReference type="InterPro" id="IPR017884">
    <property type="entry name" value="SANT_dom"/>
</dbReference>
<dbReference type="PROSITE" id="PS51293">
    <property type="entry name" value="SANT"/>
    <property type="match status" value="1"/>
</dbReference>
<organism evidence="16 17">
    <name type="scientific">Anisodus tanguticus</name>
    <dbReference type="NCBI Taxonomy" id="243964"/>
    <lineage>
        <taxon>Eukaryota</taxon>
        <taxon>Viridiplantae</taxon>
        <taxon>Streptophyta</taxon>
        <taxon>Embryophyta</taxon>
        <taxon>Tracheophyta</taxon>
        <taxon>Spermatophyta</taxon>
        <taxon>Magnoliopsida</taxon>
        <taxon>eudicotyledons</taxon>
        <taxon>Gunneridae</taxon>
        <taxon>Pentapetalae</taxon>
        <taxon>asterids</taxon>
        <taxon>lamiids</taxon>
        <taxon>Solanales</taxon>
        <taxon>Solanaceae</taxon>
        <taxon>Solanoideae</taxon>
        <taxon>Hyoscyameae</taxon>
        <taxon>Anisodus</taxon>
    </lineage>
</organism>
<keyword evidence="8" id="KW-0539">Nucleus</keyword>
<dbReference type="EMBL" id="JAVYJV010000007">
    <property type="protein sequence ID" value="KAK4365888.1"/>
    <property type="molecule type" value="Genomic_DNA"/>
</dbReference>
<dbReference type="Gene3D" id="1.10.10.10">
    <property type="entry name" value="Winged helix-like DNA-binding domain superfamily/Winged helix DNA-binding domain"/>
    <property type="match status" value="1"/>
</dbReference>
<evidence type="ECO:0000256" key="2">
    <source>
        <dbReference type="ARBA" id="ARBA00022723"/>
    </source>
</evidence>
<dbReference type="PANTHER" id="PTHR12802:SF61">
    <property type="entry name" value="SWI_SNF COMPLEX SUBUNIT SWI3C"/>
    <property type="match status" value="1"/>
</dbReference>